<name>A0A1G2K7M7_9BACT</name>
<dbReference type="Proteomes" id="UP000177152">
    <property type="component" value="Unassembled WGS sequence"/>
</dbReference>
<sequence>MDLSKQYNNFAKKFSEIHDQGDNSNRDNRKTFYGNIDFIKPGVKLLDIACGDGLDLEHYKSLGAEIFGLDSSEEMIALAKKRLPDAVIKIGSFKKIPFESGGFDVVLSKYAIQTSSDMGPVFSEIYRVLKPGGIMMYLVTHPFRQYFEKRDETADYFEQKIVDTHILNNSILVKEPTHTLNDYLNDFLFKNFDLQFYKEYWDAAAEKIGGKKYPGYFIIKAVKRY</sequence>
<dbReference type="PANTHER" id="PTHR43861">
    <property type="entry name" value="TRANS-ACONITATE 2-METHYLTRANSFERASE-RELATED"/>
    <property type="match status" value="1"/>
</dbReference>
<dbReference type="SUPFAM" id="SSF53335">
    <property type="entry name" value="S-adenosyl-L-methionine-dependent methyltransferases"/>
    <property type="match status" value="1"/>
</dbReference>
<evidence type="ECO:0000313" key="2">
    <source>
        <dbReference type="EMBL" id="OGZ95203.1"/>
    </source>
</evidence>
<dbReference type="CDD" id="cd02440">
    <property type="entry name" value="AdoMet_MTases"/>
    <property type="match status" value="1"/>
</dbReference>
<dbReference type="InterPro" id="IPR029063">
    <property type="entry name" value="SAM-dependent_MTases_sf"/>
</dbReference>
<proteinExistence type="predicted"/>
<organism evidence="2 3">
    <name type="scientific">Candidatus Sungbacteria bacterium RIFCSPHIGHO2_01_FULL_47_32</name>
    <dbReference type="NCBI Taxonomy" id="1802264"/>
    <lineage>
        <taxon>Bacteria</taxon>
        <taxon>Candidatus Sungiibacteriota</taxon>
    </lineage>
</organism>
<accession>A0A1G2K7M7</accession>
<dbReference type="EMBL" id="MHQC01000016">
    <property type="protein sequence ID" value="OGZ95203.1"/>
    <property type="molecule type" value="Genomic_DNA"/>
</dbReference>
<dbReference type="PANTHER" id="PTHR43861:SF1">
    <property type="entry name" value="TRANS-ACONITATE 2-METHYLTRANSFERASE"/>
    <property type="match status" value="1"/>
</dbReference>
<dbReference type="Gene3D" id="3.40.50.150">
    <property type="entry name" value="Vaccinia Virus protein VP39"/>
    <property type="match status" value="1"/>
</dbReference>
<dbReference type="InterPro" id="IPR013216">
    <property type="entry name" value="Methyltransf_11"/>
</dbReference>
<reference evidence="2 3" key="1">
    <citation type="journal article" date="2016" name="Nat. Commun.">
        <title>Thousands of microbial genomes shed light on interconnected biogeochemical processes in an aquifer system.</title>
        <authorList>
            <person name="Anantharaman K."/>
            <person name="Brown C.T."/>
            <person name="Hug L.A."/>
            <person name="Sharon I."/>
            <person name="Castelle C.J."/>
            <person name="Probst A.J."/>
            <person name="Thomas B.C."/>
            <person name="Singh A."/>
            <person name="Wilkins M.J."/>
            <person name="Karaoz U."/>
            <person name="Brodie E.L."/>
            <person name="Williams K.H."/>
            <person name="Hubbard S.S."/>
            <person name="Banfield J.F."/>
        </authorList>
    </citation>
    <scope>NUCLEOTIDE SEQUENCE [LARGE SCALE GENOMIC DNA]</scope>
</reference>
<dbReference type="GO" id="GO:0008757">
    <property type="term" value="F:S-adenosylmethionine-dependent methyltransferase activity"/>
    <property type="evidence" value="ECO:0007669"/>
    <property type="project" value="InterPro"/>
</dbReference>
<comment type="caution">
    <text evidence="2">The sequence shown here is derived from an EMBL/GenBank/DDBJ whole genome shotgun (WGS) entry which is preliminary data.</text>
</comment>
<dbReference type="AlphaFoldDB" id="A0A1G2K7M7"/>
<protein>
    <recommendedName>
        <fullName evidence="1">Methyltransferase type 11 domain-containing protein</fullName>
    </recommendedName>
</protein>
<dbReference type="Pfam" id="PF08241">
    <property type="entry name" value="Methyltransf_11"/>
    <property type="match status" value="1"/>
</dbReference>
<evidence type="ECO:0000313" key="3">
    <source>
        <dbReference type="Proteomes" id="UP000177152"/>
    </source>
</evidence>
<gene>
    <name evidence="2" type="ORF">A2633_00260</name>
</gene>
<feature type="domain" description="Methyltransferase type 11" evidence="1">
    <location>
        <begin position="46"/>
        <end position="136"/>
    </location>
</feature>
<evidence type="ECO:0000259" key="1">
    <source>
        <dbReference type="Pfam" id="PF08241"/>
    </source>
</evidence>